<evidence type="ECO:0008006" key="4">
    <source>
        <dbReference type="Google" id="ProtNLM"/>
    </source>
</evidence>
<keyword evidence="3" id="KW-1185">Reference proteome</keyword>
<accession>A0A1Y2G0V3</accession>
<organism evidence="2 3">
    <name type="scientific">Leucosporidium creatinivorum</name>
    <dbReference type="NCBI Taxonomy" id="106004"/>
    <lineage>
        <taxon>Eukaryota</taxon>
        <taxon>Fungi</taxon>
        <taxon>Dikarya</taxon>
        <taxon>Basidiomycota</taxon>
        <taxon>Pucciniomycotina</taxon>
        <taxon>Microbotryomycetes</taxon>
        <taxon>Leucosporidiales</taxon>
        <taxon>Leucosporidium</taxon>
    </lineage>
</organism>
<dbReference type="Proteomes" id="UP000193467">
    <property type="component" value="Unassembled WGS sequence"/>
</dbReference>
<name>A0A1Y2G0V3_9BASI</name>
<feature type="region of interest" description="Disordered" evidence="1">
    <location>
        <begin position="240"/>
        <end position="267"/>
    </location>
</feature>
<dbReference type="AlphaFoldDB" id="A0A1Y2G0V3"/>
<evidence type="ECO:0000313" key="3">
    <source>
        <dbReference type="Proteomes" id="UP000193467"/>
    </source>
</evidence>
<evidence type="ECO:0000313" key="2">
    <source>
        <dbReference type="EMBL" id="ORY90251.1"/>
    </source>
</evidence>
<sequence>MSLVLKLPTELLSEIAESLVQNKEQAALAALARSIRLFYYIANPLLYRQPFITNFEQIADWVSTLEEWTDELSYDGELRNLPRMSSLFFEGLSGSRPPPPMCCIFCRSDFHESDLHFEHLHLIRRYVDAPFFDHLRALSFVDCEAPNDLLPGLFGPKGRLRSTLRELTLVRTGPHHNANLQFLLHLLHFFPDTRVWANEHWRRMLQDGEVEYMTEEALKAKSLTEFEAFDFLQVGAEEMFSPIPSPPSPNVRLRPTPSQASLPSSSD</sequence>
<proteinExistence type="predicted"/>
<protein>
    <recommendedName>
        <fullName evidence="4">F-box domain-containing protein</fullName>
    </recommendedName>
</protein>
<dbReference type="EMBL" id="MCGR01000004">
    <property type="protein sequence ID" value="ORY90251.1"/>
    <property type="molecule type" value="Genomic_DNA"/>
</dbReference>
<comment type="caution">
    <text evidence="2">The sequence shown here is derived from an EMBL/GenBank/DDBJ whole genome shotgun (WGS) entry which is preliminary data.</text>
</comment>
<feature type="compositionally biased region" description="Polar residues" evidence="1">
    <location>
        <begin position="256"/>
        <end position="267"/>
    </location>
</feature>
<evidence type="ECO:0000256" key="1">
    <source>
        <dbReference type="SAM" id="MobiDB-lite"/>
    </source>
</evidence>
<gene>
    <name evidence="2" type="ORF">BCR35DRAFT_299852</name>
</gene>
<reference evidence="2 3" key="1">
    <citation type="submission" date="2016-07" db="EMBL/GenBank/DDBJ databases">
        <title>Pervasive Adenine N6-methylation of Active Genes in Fungi.</title>
        <authorList>
            <consortium name="DOE Joint Genome Institute"/>
            <person name="Mondo S.J."/>
            <person name="Dannebaum R.O."/>
            <person name="Kuo R.C."/>
            <person name="Labutti K."/>
            <person name="Haridas S."/>
            <person name="Kuo A."/>
            <person name="Salamov A."/>
            <person name="Ahrendt S.R."/>
            <person name="Lipzen A."/>
            <person name="Sullivan W."/>
            <person name="Andreopoulos W.B."/>
            <person name="Clum A."/>
            <person name="Lindquist E."/>
            <person name="Daum C."/>
            <person name="Ramamoorthy G.K."/>
            <person name="Gryganskyi A."/>
            <person name="Culley D."/>
            <person name="Magnuson J.K."/>
            <person name="James T.Y."/>
            <person name="O'Malley M.A."/>
            <person name="Stajich J.E."/>
            <person name="Spatafora J.W."/>
            <person name="Visel A."/>
            <person name="Grigoriev I.V."/>
        </authorList>
    </citation>
    <scope>NUCLEOTIDE SEQUENCE [LARGE SCALE GENOMIC DNA]</scope>
    <source>
        <strain evidence="2 3">62-1032</strain>
    </source>
</reference>
<dbReference type="InParanoid" id="A0A1Y2G0V3"/>